<accession>A0A6A6D657</accession>
<keyword evidence="1" id="KW-1133">Transmembrane helix</keyword>
<sequence>MLSTRYIEPRTDAGARPTATGESCIKLSDGELITSRTAFITSLTVCIFITGVSLLALTVLLYREINRRREIKAARTWGRQSRLGNRISMLRKEVDDSFKRRYAGCLVNEPENPEMGSDSPVEIMHHERVWEAPAVPAKVHQGRMNARKSKVGSLFFDHGIGLWMPKR</sequence>
<protein>
    <submittedName>
        <fullName evidence="2">Uncharacterized protein</fullName>
    </submittedName>
</protein>
<keyword evidence="1" id="KW-0472">Membrane</keyword>
<reference evidence="2" key="1">
    <citation type="journal article" date="2020" name="Stud. Mycol.">
        <title>101 Dothideomycetes genomes: a test case for predicting lifestyles and emergence of pathogens.</title>
        <authorList>
            <person name="Haridas S."/>
            <person name="Albert R."/>
            <person name="Binder M."/>
            <person name="Bloem J."/>
            <person name="Labutti K."/>
            <person name="Salamov A."/>
            <person name="Andreopoulos B."/>
            <person name="Baker S."/>
            <person name="Barry K."/>
            <person name="Bills G."/>
            <person name="Bluhm B."/>
            <person name="Cannon C."/>
            <person name="Castanera R."/>
            <person name="Culley D."/>
            <person name="Daum C."/>
            <person name="Ezra D."/>
            <person name="Gonzalez J."/>
            <person name="Henrissat B."/>
            <person name="Kuo A."/>
            <person name="Liang C."/>
            <person name="Lipzen A."/>
            <person name="Lutzoni F."/>
            <person name="Magnuson J."/>
            <person name="Mondo S."/>
            <person name="Nolan M."/>
            <person name="Ohm R."/>
            <person name="Pangilinan J."/>
            <person name="Park H.-J."/>
            <person name="Ramirez L."/>
            <person name="Alfaro M."/>
            <person name="Sun H."/>
            <person name="Tritt A."/>
            <person name="Yoshinaga Y."/>
            <person name="Zwiers L.-H."/>
            <person name="Turgeon B."/>
            <person name="Goodwin S."/>
            <person name="Spatafora J."/>
            <person name="Crous P."/>
            <person name="Grigoriev I."/>
        </authorList>
    </citation>
    <scope>NUCLEOTIDE SEQUENCE</scope>
    <source>
        <strain evidence="2">ATCC 36951</strain>
    </source>
</reference>
<name>A0A6A6D657_ZASCE</name>
<dbReference type="RefSeq" id="XP_033674709.1">
    <property type="nucleotide sequence ID" value="XM_033803487.1"/>
</dbReference>
<dbReference type="AlphaFoldDB" id="A0A6A6D657"/>
<gene>
    <name evidence="2" type="ORF">M409DRAFT_16090</name>
</gene>
<keyword evidence="1" id="KW-0812">Transmembrane</keyword>
<dbReference type="OrthoDB" id="3641029at2759"/>
<dbReference type="Proteomes" id="UP000799537">
    <property type="component" value="Unassembled WGS sequence"/>
</dbReference>
<keyword evidence="3" id="KW-1185">Reference proteome</keyword>
<proteinExistence type="predicted"/>
<dbReference type="EMBL" id="ML993579">
    <property type="protein sequence ID" value="KAF2173820.1"/>
    <property type="molecule type" value="Genomic_DNA"/>
</dbReference>
<dbReference type="GeneID" id="54556759"/>
<organism evidence="2 3">
    <name type="scientific">Zasmidium cellare ATCC 36951</name>
    <dbReference type="NCBI Taxonomy" id="1080233"/>
    <lineage>
        <taxon>Eukaryota</taxon>
        <taxon>Fungi</taxon>
        <taxon>Dikarya</taxon>
        <taxon>Ascomycota</taxon>
        <taxon>Pezizomycotina</taxon>
        <taxon>Dothideomycetes</taxon>
        <taxon>Dothideomycetidae</taxon>
        <taxon>Mycosphaerellales</taxon>
        <taxon>Mycosphaerellaceae</taxon>
        <taxon>Zasmidium</taxon>
    </lineage>
</organism>
<feature type="transmembrane region" description="Helical" evidence="1">
    <location>
        <begin position="38"/>
        <end position="62"/>
    </location>
</feature>
<evidence type="ECO:0000313" key="2">
    <source>
        <dbReference type="EMBL" id="KAF2173820.1"/>
    </source>
</evidence>
<evidence type="ECO:0000256" key="1">
    <source>
        <dbReference type="SAM" id="Phobius"/>
    </source>
</evidence>
<evidence type="ECO:0000313" key="3">
    <source>
        <dbReference type="Proteomes" id="UP000799537"/>
    </source>
</evidence>